<organism evidence="1 2">
    <name type="scientific">Catharanthus roseus</name>
    <name type="common">Madagascar periwinkle</name>
    <name type="synonym">Vinca rosea</name>
    <dbReference type="NCBI Taxonomy" id="4058"/>
    <lineage>
        <taxon>Eukaryota</taxon>
        <taxon>Viridiplantae</taxon>
        <taxon>Streptophyta</taxon>
        <taxon>Embryophyta</taxon>
        <taxon>Tracheophyta</taxon>
        <taxon>Spermatophyta</taxon>
        <taxon>Magnoliopsida</taxon>
        <taxon>eudicotyledons</taxon>
        <taxon>Gunneridae</taxon>
        <taxon>Pentapetalae</taxon>
        <taxon>asterids</taxon>
        <taxon>lamiids</taxon>
        <taxon>Gentianales</taxon>
        <taxon>Apocynaceae</taxon>
        <taxon>Rauvolfioideae</taxon>
        <taxon>Vinceae</taxon>
        <taxon>Catharanthinae</taxon>
        <taxon>Catharanthus</taxon>
    </lineage>
</organism>
<keyword evidence="2" id="KW-1185">Reference proteome</keyword>
<evidence type="ECO:0000313" key="1">
    <source>
        <dbReference type="EMBL" id="KAI5659702.1"/>
    </source>
</evidence>
<sequence>MEETHLEHYQFRKEKQRHEAVDGLLNLFAKANHDLTIIQNKLDREFSQVYPQHTNPMKLVARVKKIQEEVSSLSEQCRELLAAKQDLIDKTKTILVGNRSLLQRMQASTGVPVTDDSSDLSFTNFNQIIEEWTVQVRSKIEDEKQESSTEDINHLLFSAIVPAGN</sequence>
<dbReference type="Proteomes" id="UP001060085">
    <property type="component" value="Linkage Group LG06"/>
</dbReference>
<protein>
    <submittedName>
        <fullName evidence="1">Uncharacterized protein</fullName>
    </submittedName>
</protein>
<proteinExistence type="predicted"/>
<gene>
    <name evidence="1" type="ORF">M9H77_28495</name>
</gene>
<accession>A0ACC0AI57</accession>
<dbReference type="EMBL" id="CM044706">
    <property type="protein sequence ID" value="KAI5659702.1"/>
    <property type="molecule type" value="Genomic_DNA"/>
</dbReference>
<comment type="caution">
    <text evidence="1">The sequence shown here is derived from an EMBL/GenBank/DDBJ whole genome shotgun (WGS) entry which is preliminary data.</text>
</comment>
<evidence type="ECO:0000313" key="2">
    <source>
        <dbReference type="Proteomes" id="UP001060085"/>
    </source>
</evidence>
<name>A0ACC0AI57_CATRO</name>
<reference evidence="2" key="1">
    <citation type="journal article" date="2023" name="Nat. Plants">
        <title>Single-cell RNA sequencing provides a high-resolution roadmap for understanding the multicellular compartmentation of specialized metabolism.</title>
        <authorList>
            <person name="Sun S."/>
            <person name="Shen X."/>
            <person name="Li Y."/>
            <person name="Li Y."/>
            <person name="Wang S."/>
            <person name="Li R."/>
            <person name="Zhang H."/>
            <person name="Shen G."/>
            <person name="Guo B."/>
            <person name="Wei J."/>
            <person name="Xu J."/>
            <person name="St-Pierre B."/>
            <person name="Chen S."/>
            <person name="Sun C."/>
        </authorList>
    </citation>
    <scope>NUCLEOTIDE SEQUENCE [LARGE SCALE GENOMIC DNA]</scope>
</reference>